<dbReference type="Pfam" id="PF00644">
    <property type="entry name" value="PARP"/>
    <property type="match status" value="1"/>
</dbReference>
<feature type="repeat" description="ANK" evidence="9">
    <location>
        <begin position="1425"/>
        <end position="1457"/>
    </location>
</feature>
<dbReference type="SUPFAM" id="SSF47587">
    <property type="entry name" value="Domain of poly(ADP-ribose) polymerase"/>
    <property type="match status" value="1"/>
</dbReference>
<evidence type="ECO:0000256" key="3">
    <source>
        <dbReference type="ARBA" id="ARBA00022679"/>
    </source>
</evidence>
<dbReference type="Gene3D" id="1.20.142.10">
    <property type="entry name" value="Poly(ADP-ribose) polymerase, regulatory domain"/>
    <property type="match status" value="1"/>
</dbReference>
<dbReference type="InterPro" id="IPR002110">
    <property type="entry name" value="Ankyrin_rpt"/>
</dbReference>
<dbReference type="GO" id="GO:0005634">
    <property type="term" value="C:nucleus"/>
    <property type="evidence" value="ECO:0007669"/>
    <property type="project" value="UniProtKB-SubCell"/>
</dbReference>
<dbReference type="Gene3D" id="1.25.40.20">
    <property type="entry name" value="Ankyrin repeat-containing domain"/>
    <property type="match status" value="8"/>
</dbReference>
<feature type="domain" description="PARP catalytic" evidence="12">
    <location>
        <begin position="2597"/>
        <end position="2828"/>
    </location>
</feature>
<protein>
    <recommendedName>
        <fullName evidence="10">Poly [ADP-ribose] polymerase</fullName>
        <shortName evidence="10">PARP</shortName>
        <ecNumber evidence="10">2.4.2.-</ecNumber>
    </recommendedName>
</protein>
<feature type="repeat" description="ANK" evidence="9">
    <location>
        <begin position="1886"/>
        <end position="1918"/>
    </location>
</feature>
<name>A0A8H7UVX6_9FUNG</name>
<evidence type="ECO:0000256" key="5">
    <source>
        <dbReference type="ARBA" id="ARBA00022737"/>
    </source>
</evidence>
<dbReference type="OrthoDB" id="2017365at2759"/>
<dbReference type="InterPro" id="IPR008893">
    <property type="entry name" value="WGR_domain"/>
</dbReference>
<gene>
    <name evidence="14" type="ORF">INT46_005649</name>
</gene>
<keyword evidence="5" id="KW-0677">Repeat</keyword>
<comment type="subcellular location">
    <subcellularLocation>
        <location evidence="1">Nucleus</location>
    </subcellularLocation>
</comment>
<dbReference type="Pfam" id="PF13637">
    <property type="entry name" value="Ank_4"/>
    <property type="match status" value="1"/>
</dbReference>
<evidence type="ECO:0000256" key="4">
    <source>
        <dbReference type="ARBA" id="ARBA00022695"/>
    </source>
</evidence>
<keyword evidence="7 9" id="KW-0040">ANK repeat</keyword>
<evidence type="ECO:0000256" key="2">
    <source>
        <dbReference type="ARBA" id="ARBA00022676"/>
    </source>
</evidence>
<dbReference type="SUPFAM" id="SSF48403">
    <property type="entry name" value="Ankyrin repeat"/>
    <property type="match status" value="6"/>
</dbReference>
<feature type="repeat" description="ANK" evidence="9">
    <location>
        <begin position="663"/>
        <end position="695"/>
    </location>
</feature>
<evidence type="ECO:0000256" key="10">
    <source>
        <dbReference type="RuleBase" id="RU362114"/>
    </source>
</evidence>
<dbReference type="PROSITE" id="PS50088">
    <property type="entry name" value="ANK_REPEAT"/>
    <property type="match status" value="9"/>
</dbReference>
<dbReference type="InterPro" id="IPR019406">
    <property type="entry name" value="APLF_PBZ"/>
</dbReference>
<evidence type="ECO:0000259" key="12">
    <source>
        <dbReference type="PROSITE" id="PS51059"/>
    </source>
</evidence>
<dbReference type="Pfam" id="PF10283">
    <property type="entry name" value="zf-CCHH"/>
    <property type="match status" value="1"/>
</dbReference>
<feature type="repeat" description="ANK" evidence="9">
    <location>
        <begin position="1643"/>
        <end position="1675"/>
    </location>
</feature>
<feature type="repeat" description="ANK" evidence="9">
    <location>
        <begin position="629"/>
        <end position="653"/>
    </location>
</feature>
<evidence type="ECO:0000313" key="14">
    <source>
        <dbReference type="EMBL" id="KAG2197675.1"/>
    </source>
</evidence>
<feature type="repeat" description="ANK" evidence="9">
    <location>
        <begin position="2093"/>
        <end position="2125"/>
    </location>
</feature>
<dbReference type="InterPro" id="IPR036770">
    <property type="entry name" value="Ankyrin_rpt-contain_sf"/>
</dbReference>
<dbReference type="SMART" id="SM00773">
    <property type="entry name" value="WGR"/>
    <property type="match status" value="1"/>
</dbReference>
<feature type="region of interest" description="Disordered" evidence="11">
    <location>
        <begin position="2981"/>
        <end position="3022"/>
    </location>
</feature>
<dbReference type="Pfam" id="PF00023">
    <property type="entry name" value="Ank"/>
    <property type="match status" value="1"/>
</dbReference>
<dbReference type="CDD" id="cd07997">
    <property type="entry name" value="WGR_PARP"/>
    <property type="match status" value="1"/>
</dbReference>
<dbReference type="SUPFAM" id="SSF142921">
    <property type="entry name" value="WGR domain-like"/>
    <property type="match status" value="1"/>
</dbReference>
<dbReference type="PANTHER" id="PTHR24123">
    <property type="entry name" value="ANKYRIN REPEAT-CONTAINING"/>
    <property type="match status" value="1"/>
</dbReference>
<dbReference type="SMART" id="SM00248">
    <property type="entry name" value="ANK"/>
    <property type="match status" value="30"/>
</dbReference>
<organism evidence="14 15">
    <name type="scientific">Mucor plumbeus</name>
    <dbReference type="NCBI Taxonomy" id="97098"/>
    <lineage>
        <taxon>Eukaryota</taxon>
        <taxon>Fungi</taxon>
        <taxon>Fungi incertae sedis</taxon>
        <taxon>Mucoromycota</taxon>
        <taxon>Mucoromycotina</taxon>
        <taxon>Mucoromycetes</taxon>
        <taxon>Mucorales</taxon>
        <taxon>Mucorineae</taxon>
        <taxon>Mucoraceae</taxon>
        <taxon>Mucor</taxon>
    </lineage>
</organism>
<comment type="caution">
    <text evidence="14">The sequence shown here is derived from an EMBL/GenBank/DDBJ whole genome shotgun (WGS) entry which is preliminary data.</text>
</comment>
<feature type="compositionally biased region" description="Acidic residues" evidence="11">
    <location>
        <begin position="2989"/>
        <end position="3022"/>
    </location>
</feature>
<feature type="compositionally biased region" description="Polar residues" evidence="11">
    <location>
        <begin position="20"/>
        <end position="29"/>
    </location>
</feature>
<dbReference type="GO" id="GO:0016779">
    <property type="term" value="F:nucleotidyltransferase activity"/>
    <property type="evidence" value="ECO:0007669"/>
    <property type="project" value="UniProtKB-KW"/>
</dbReference>
<keyword evidence="8" id="KW-0539">Nucleus</keyword>
<dbReference type="Pfam" id="PF02877">
    <property type="entry name" value="PARP_reg"/>
    <property type="match status" value="1"/>
</dbReference>
<keyword evidence="2 10" id="KW-0328">Glycosyltransferase</keyword>
<dbReference type="Pfam" id="PF05406">
    <property type="entry name" value="WGR"/>
    <property type="match status" value="1"/>
</dbReference>
<accession>A0A8H7UVX6</accession>
<dbReference type="InterPro" id="IPR004102">
    <property type="entry name" value="Poly(ADP-ribose)pol_reg_dom"/>
</dbReference>
<dbReference type="PANTHER" id="PTHR24123:SF33">
    <property type="entry name" value="PROTEIN HOS4"/>
    <property type="match status" value="1"/>
</dbReference>
<dbReference type="PROSITE" id="PS51977">
    <property type="entry name" value="WGR"/>
    <property type="match status" value="1"/>
</dbReference>
<dbReference type="SUPFAM" id="SSF56399">
    <property type="entry name" value="ADP-ribosylation"/>
    <property type="match status" value="1"/>
</dbReference>
<feature type="region of interest" description="Disordered" evidence="11">
    <location>
        <begin position="136"/>
        <end position="214"/>
    </location>
</feature>
<dbReference type="InterPro" id="IPR051165">
    <property type="entry name" value="Multifunctional_ANK_Repeat"/>
</dbReference>
<keyword evidence="15" id="KW-1185">Reference proteome</keyword>
<evidence type="ECO:0000313" key="15">
    <source>
        <dbReference type="Proteomes" id="UP000650833"/>
    </source>
</evidence>
<reference evidence="14" key="1">
    <citation type="submission" date="2020-12" db="EMBL/GenBank/DDBJ databases">
        <title>Metabolic potential, ecology and presence of endohyphal bacteria is reflected in genomic diversity of Mucoromycotina.</title>
        <authorList>
            <person name="Muszewska A."/>
            <person name="Okrasinska A."/>
            <person name="Steczkiewicz K."/>
            <person name="Drgas O."/>
            <person name="Orlowska M."/>
            <person name="Perlinska-Lenart U."/>
            <person name="Aleksandrzak-Piekarczyk T."/>
            <person name="Szatraj K."/>
            <person name="Zielenkiewicz U."/>
            <person name="Pilsyk S."/>
            <person name="Malc E."/>
            <person name="Mieczkowski P."/>
            <person name="Kruszewska J.S."/>
            <person name="Biernat P."/>
            <person name="Pawlowska J."/>
        </authorList>
    </citation>
    <scope>NUCLEOTIDE SEQUENCE</scope>
    <source>
        <strain evidence="14">CBS 226.32</strain>
    </source>
</reference>
<feature type="domain" description="WGR" evidence="13">
    <location>
        <begin position="2327"/>
        <end position="2428"/>
    </location>
</feature>
<feature type="repeat" description="ANK" evidence="9">
    <location>
        <begin position="1100"/>
        <end position="1132"/>
    </location>
</feature>
<evidence type="ECO:0000256" key="8">
    <source>
        <dbReference type="ARBA" id="ARBA00023242"/>
    </source>
</evidence>
<dbReference type="Gene3D" id="3.90.228.10">
    <property type="match status" value="1"/>
</dbReference>
<feature type="repeat" description="ANK" evidence="9">
    <location>
        <begin position="595"/>
        <end position="627"/>
    </location>
</feature>
<evidence type="ECO:0000256" key="1">
    <source>
        <dbReference type="ARBA" id="ARBA00004123"/>
    </source>
</evidence>
<dbReference type="EMBL" id="JAEPRC010000421">
    <property type="protein sequence ID" value="KAG2197675.1"/>
    <property type="molecule type" value="Genomic_DNA"/>
</dbReference>
<feature type="repeat" description="ANK" evidence="9">
    <location>
        <begin position="1458"/>
        <end position="1496"/>
    </location>
</feature>
<keyword evidence="4" id="KW-0548">Nucleotidyltransferase</keyword>
<evidence type="ECO:0000256" key="7">
    <source>
        <dbReference type="ARBA" id="ARBA00023043"/>
    </source>
</evidence>
<dbReference type="InterPro" id="IPR012317">
    <property type="entry name" value="Poly(ADP-ribose)pol_cat_dom"/>
</dbReference>
<feature type="compositionally biased region" description="Pro residues" evidence="11">
    <location>
        <begin position="1"/>
        <end position="11"/>
    </location>
</feature>
<evidence type="ECO:0000256" key="9">
    <source>
        <dbReference type="PROSITE-ProRule" id="PRU00023"/>
    </source>
</evidence>
<evidence type="ECO:0000256" key="6">
    <source>
        <dbReference type="ARBA" id="ARBA00023027"/>
    </source>
</evidence>
<evidence type="ECO:0000256" key="11">
    <source>
        <dbReference type="SAM" id="MobiDB-lite"/>
    </source>
</evidence>
<feature type="compositionally biased region" description="Polar residues" evidence="11">
    <location>
        <begin position="136"/>
        <end position="147"/>
    </location>
</feature>
<dbReference type="GO" id="GO:0003950">
    <property type="term" value="F:NAD+ poly-ADP-ribosyltransferase activity"/>
    <property type="evidence" value="ECO:0007669"/>
    <property type="project" value="UniProtKB-UniRule"/>
</dbReference>
<feature type="region of interest" description="Disordered" evidence="11">
    <location>
        <begin position="1"/>
        <end position="30"/>
    </location>
</feature>
<dbReference type="InterPro" id="IPR036930">
    <property type="entry name" value="WGR_dom_sf"/>
</dbReference>
<proteinExistence type="predicted"/>
<dbReference type="Pfam" id="PF12796">
    <property type="entry name" value="Ank_2"/>
    <property type="match status" value="6"/>
</dbReference>
<keyword evidence="3 10" id="KW-0808">Transferase</keyword>
<dbReference type="PROSITE" id="PS51059">
    <property type="entry name" value="PARP_CATALYTIC"/>
    <property type="match status" value="1"/>
</dbReference>
<dbReference type="Proteomes" id="UP000650833">
    <property type="component" value="Unassembled WGS sequence"/>
</dbReference>
<dbReference type="InterPro" id="IPR036616">
    <property type="entry name" value="Poly(ADP-ribose)pol_reg_dom_sf"/>
</dbReference>
<evidence type="ECO:0000259" key="13">
    <source>
        <dbReference type="PROSITE" id="PS51977"/>
    </source>
</evidence>
<sequence>MTKSSPPPSTPPATRRSTRGNISQGSMKKSNVMIRKNIKPKKISKNIKKVVSTFSESVKDQITEIRDFKKQFGLTLYLVRREGYANDIWLTENGIENVDVVKNYQQKVLNESGYSITESDNNGTNSEVLGLDVSENQQQHQQEVSDLSNKRPSRISKTRAVMALKQPEFMDEGDEDRSRGKKRKSAANKDGSHAGASSGKKRSNGNGTGRKTKVQVLLEKQLEDRLERKNERENKDDEAIIRSMDNTERKDCCLKCASNLYRHLLEKGDLEEFKKCFQDVRNIPNHDQEDAPNGLHLIPYAIVLEKFDFAEFATKFVLDPNTVRPAVPTKYVTYEDDTGHNRGFGAYGNRAFRQVQESRGNRLGNSAFYGKSVGSLPRKSYMNVEDTMANTGISAYMPFINKDIFKKTDVINNFMNIESNESLKIYYVAASGSRVLASKLLDGYVNSTGRNTFNHLHQEVLKFDGTRTLSSYRKSQIIKMAFDSCNLTPYHCAAINPSATYLSEFFEALDHAERLETDVFGRSVAFFAAVSDTTACLEFLISKQFNVTMHDKFKLTPLIQAARYGKSANVELLIKFQRGDETETPVSIFQSLLRNKRTVLHYAAYFGHAETCRVLIQNNCPVDTMENLDKQTPLLYATKNGYLDCVRVLIEEGHANPEKGDKFARNALHLACIYGHLDIVRYLLSIGVDADAPDSSQNYPTHYAAAYGYIDILHLLIEYGSANPALPNVWTSTPCSVANMKGHVAIVKYLLQLPGSPIDVNFKDQDGCIMLQRTIDESVISDMDMELNLSKAKLLLSMNADVNSKDIEGCNSLHHLAANTTYTALLPKNYISIYPEKKQGHGYHFMRFPENQPKDDMDGINYQLDMAKLIIDYGADLEAKNLKNETSLAIAMRNKNHHLVALLIKAGSKFWVDVDNNGNTFLHYFAKLASRINSVRPHGFADEELRKKRFIDVIQDIWQAVQVVIQEKRIDFKEIINKPNNKGYTFFVYGIHKAITREKTVMTSEKRLISSSLSGNSKAISSFGYYSNSSDVTWVSSKKINEYKGLLEFNLSFDFTFYITYMTKLLSVAKLLNINERVMLPKNFKKEKPNAKIADYPAFTGYTALHFACQTQCIDLIEFVLKSGALPNTRVEIDNWHGNTPMFMACHTKKDQKQELPNEKLETMEKLSRKFTITKPNFEDMLFKSIELLLKYNACPFIANEDGVSPLFKVSSDLNEPILQLMCNTEPSQGTDINTKNEKNQTALTVAVDTLISLIQAKKMFNVSVIQLLLLKDADPNVSYENGDTAFIKAIKTSYVPLVMAFLENSRFPIDHNCQNKNLKTALNIACELNNKDILAVYLEHLKKEADSIKPTINAFDSNGSTSLSYACKNGNDNAINILLHYLHADTNVYKPEHAPLCEAVKSCNIKAVRNLLENGAIVDQCDENQNTALHSAVLVQKHRIVELLLSYSANCHIVNSKQQTPFHLAIDVAKKQTNRSFRVERSLLEAGADINATDFLNRTPLHYAFVDSNLIPLTRETAILAKKTELISEEIQQENNKQSEFVCYVARFDLKEHPYTDSMNHVNTWLKEAKLIRLNQEFEEKSKLKKIDQELIMTDEEKDKIRAYHTYKWERKKDIPERFDPIDIFKFLSSYKELKFDQLDMFSRSPLHYAACVGAFSCSTILIAEGADMNAVDSDNNNALQLALRNNYIDYSVMLCNLGASVKLNMTLRDGTTISTLGYSLSKSLINVAYLIMDKGSLLIESIKDALQNGKFQMVELLMQSANDKMLCESSTDSGQNMWHILADFKPFNKEIWQDYIDEFVSRIKTANPPIVKDSYDRTPLHYAAMHGQDLLLEKLVQFNDMGLNFYDMDGKSELDYAIDSCQIDCLKILLKAGAIVTKSTTLTKSKSALLHAVEKQQYDIAKLLLQNGASTDDGDSANGWPNSVMMTCQQKNLEMLQLLINYGAIANTPSYIERNDKHGNAYKVLVHPIFIASQSSDSSFLETLLKAGANPNVFGPNSAPENGKSCFMYNVSLRHNKHQEILLNYNVDLNSIDSTTKRTIFYQFFFGIMADQSSNYVRQSSPLLTIDTTIYEKMLQLTANCPQVNYVDPLTDMTPLEFAIRDKKPLVVDRLLSFGADPNVESCANATTTSFVQVANPRGIKLTGFLHAIIQNNMEILNLICNNTKYMINTEWQDDLGNNILSYTAGLVSGFSHCNIMVMERVFGQISLDTFRKLLRLKNAQGISPIVYAYHRKDKTLYNVLTKRDSSAAKYAIENYKKEDFPENTTSPMEIDYISLVEVDNDAQIERENLQRIKDLEKAGDKTTKVNEDDEKLEIDSYAKLDKVGVISLNEANQPYDIMLMKVELNSWGSNTDTSFYKLSIVLNKVLGVYILWTRWGPLGQEGQHQKTPFLIKEEAVNEFKSIFKSKTGNNWDDHETSFEAKPNRYEIMKVAHHPKDIIIKNFDFLNTSVSSGLTKEISNAMKLICNYTYLSKVYSDTRIDMPFGQIPQKRIEDARILLNETSDLIKTYKQLKVCYTDKAKIQESKVYAFKITQKCIAYSRLLPRHGESNQSIKSLYNHDNSTIKLELSKLADLSYVGFAANVILAAKHHIDSINPLDYAFRTLDCSLRAMSPSEDLNEYQLIMKYMNSTSKSKFELKHLFAVNRADEEKRFRPYESSSDRKLLWHGSRVGNFMGILKQGLRVTPRTSTANGALLGNGVYFADTFSKSLNYSSEDFGNHRSAYKLMLLCEVSLGKEKLYGDNSIEDDQTINSMKGQGMNIPDPENTVYDENGLCIPIGPCIPISTPSSVFQAPVNLNFNEWAVYNEDRIKIRYLLIIKEANSCSLCFTPDVKKHLLKPYLDQEFKDYNYNDFNNYETEIVKAYLTHANKTPQDIYKEDIDDFINAKSYKNKWNTPLDLEKESKICCNCAKKITTVLLEQRIARNSSSNEIIDKLNKKPRCKYGKECRTQTNIDHATKYKHWFKKNIADTLHNSVKDLLSNPLSEHNESDDDDYKSEDIENTDNDMETDEEDEDAMDTDDN</sequence>
<dbReference type="EC" id="2.4.2.-" evidence="10"/>
<keyword evidence="6 10" id="KW-0520">NAD</keyword>
<dbReference type="PROSITE" id="PS50297">
    <property type="entry name" value="ANK_REP_REGION"/>
    <property type="match status" value="4"/>
</dbReference>